<dbReference type="RefSeq" id="WP_066693821.1">
    <property type="nucleotide sequence ID" value="NZ_CP117025.1"/>
</dbReference>
<sequence>MGWWALVGMVAMAGQAGSDADRVRADPYCRDIFGIVAASGQGFAPIKGAWRTDDDEWVSLITLPGADECSIRPWTEQDLEFACKWAVADTATANATARTMADKLRWCAWHGLDSPSGPLADMRSPTARGVTFLWELWLSRTMTKVTVEARQSPRSGAASVQFRVERRR</sequence>
<evidence type="ECO:0000313" key="2">
    <source>
        <dbReference type="Proteomes" id="UP000076609"/>
    </source>
</evidence>
<dbReference type="EMBL" id="LQQO01000061">
    <property type="protein sequence ID" value="KZE08721.1"/>
    <property type="molecule type" value="Genomic_DNA"/>
</dbReference>
<keyword evidence="2" id="KW-1185">Reference proteome</keyword>
<gene>
    <name evidence="1" type="ORF">AVT10_07290</name>
</gene>
<reference evidence="2" key="1">
    <citation type="submission" date="2016-01" db="EMBL/GenBank/DDBJ databases">
        <title>Draft genome of Chromobacterium sp. F49.</title>
        <authorList>
            <person name="Hong K.W."/>
        </authorList>
    </citation>
    <scope>NUCLEOTIDE SEQUENCE [LARGE SCALE GENOMIC DNA]</scope>
    <source>
        <strain evidence="2">CN3</strain>
    </source>
</reference>
<proteinExistence type="predicted"/>
<evidence type="ECO:0000313" key="1">
    <source>
        <dbReference type="EMBL" id="KZE08721.1"/>
    </source>
</evidence>
<accession>A0ABR5YAK3</accession>
<name>A0ABR5YAK3_9SPHN</name>
<organism evidence="1 2">
    <name type="scientific">Sphingomonas hankookensis</name>
    <dbReference type="NCBI Taxonomy" id="563996"/>
    <lineage>
        <taxon>Bacteria</taxon>
        <taxon>Pseudomonadati</taxon>
        <taxon>Pseudomonadota</taxon>
        <taxon>Alphaproteobacteria</taxon>
        <taxon>Sphingomonadales</taxon>
        <taxon>Sphingomonadaceae</taxon>
        <taxon>Sphingomonas</taxon>
    </lineage>
</organism>
<comment type="caution">
    <text evidence="1">The sequence shown here is derived from an EMBL/GenBank/DDBJ whole genome shotgun (WGS) entry which is preliminary data.</text>
</comment>
<protein>
    <submittedName>
        <fullName evidence="1">Uncharacterized protein</fullName>
    </submittedName>
</protein>
<dbReference type="Proteomes" id="UP000076609">
    <property type="component" value="Unassembled WGS sequence"/>
</dbReference>